<dbReference type="HOGENOM" id="CLU_2795817_0_0_1"/>
<sequence>MAGNPSSRLRPIRVHHIERPPLFTALKPSSTSEVAIADHGKEQSIGWQRTAGYQSSPTQPPSVMKDNG</sequence>
<dbReference type="EMBL" id="KN823162">
    <property type="protein sequence ID" value="KIO20764.1"/>
    <property type="molecule type" value="Genomic_DNA"/>
</dbReference>
<reference evidence="3" key="2">
    <citation type="submission" date="2015-01" db="EMBL/GenBank/DDBJ databases">
        <title>Evolutionary Origins and Diversification of the Mycorrhizal Mutualists.</title>
        <authorList>
            <consortium name="DOE Joint Genome Institute"/>
            <consortium name="Mycorrhizal Genomics Consortium"/>
            <person name="Kohler A."/>
            <person name="Kuo A."/>
            <person name="Nagy L.G."/>
            <person name="Floudas D."/>
            <person name="Copeland A."/>
            <person name="Barry K.W."/>
            <person name="Cichocki N."/>
            <person name="Veneault-Fourrey C."/>
            <person name="LaButti K."/>
            <person name="Lindquist E.A."/>
            <person name="Lipzen A."/>
            <person name="Lundell T."/>
            <person name="Morin E."/>
            <person name="Murat C."/>
            <person name="Riley R."/>
            <person name="Ohm R."/>
            <person name="Sun H."/>
            <person name="Tunlid A."/>
            <person name="Henrissat B."/>
            <person name="Grigoriev I.V."/>
            <person name="Hibbett D.S."/>
            <person name="Martin F."/>
        </authorList>
    </citation>
    <scope>NUCLEOTIDE SEQUENCE [LARGE SCALE GENOMIC DNA]</scope>
    <source>
        <strain evidence="3">MUT 4182</strain>
    </source>
</reference>
<dbReference type="Proteomes" id="UP000054248">
    <property type="component" value="Unassembled WGS sequence"/>
</dbReference>
<name>A0A0C3Q9S3_9AGAM</name>
<dbReference type="AlphaFoldDB" id="A0A0C3Q9S3"/>
<feature type="compositionally biased region" description="Polar residues" evidence="1">
    <location>
        <begin position="45"/>
        <end position="57"/>
    </location>
</feature>
<keyword evidence="3" id="KW-1185">Reference proteome</keyword>
<evidence type="ECO:0000313" key="3">
    <source>
        <dbReference type="Proteomes" id="UP000054248"/>
    </source>
</evidence>
<evidence type="ECO:0000313" key="2">
    <source>
        <dbReference type="EMBL" id="KIO20764.1"/>
    </source>
</evidence>
<organism evidence="2 3">
    <name type="scientific">Tulasnella calospora MUT 4182</name>
    <dbReference type="NCBI Taxonomy" id="1051891"/>
    <lineage>
        <taxon>Eukaryota</taxon>
        <taxon>Fungi</taxon>
        <taxon>Dikarya</taxon>
        <taxon>Basidiomycota</taxon>
        <taxon>Agaricomycotina</taxon>
        <taxon>Agaricomycetes</taxon>
        <taxon>Cantharellales</taxon>
        <taxon>Tulasnellaceae</taxon>
        <taxon>Tulasnella</taxon>
    </lineage>
</organism>
<protein>
    <submittedName>
        <fullName evidence="2">Uncharacterized protein</fullName>
    </submittedName>
</protein>
<evidence type="ECO:0000256" key="1">
    <source>
        <dbReference type="SAM" id="MobiDB-lite"/>
    </source>
</evidence>
<proteinExistence type="predicted"/>
<feature type="region of interest" description="Disordered" evidence="1">
    <location>
        <begin position="29"/>
        <end position="68"/>
    </location>
</feature>
<accession>A0A0C3Q9S3</accession>
<gene>
    <name evidence="2" type="ORF">M407DRAFT_29610</name>
</gene>
<reference evidence="2 3" key="1">
    <citation type="submission" date="2014-04" db="EMBL/GenBank/DDBJ databases">
        <authorList>
            <consortium name="DOE Joint Genome Institute"/>
            <person name="Kuo A."/>
            <person name="Girlanda M."/>
            <person name="Perotto S."/>
            <person name="Kohler A."/>
            <person name="Nagy L.G."/>
            <person name="Floudas D."/>
            <person name="Copeland A."/>
            <person name="Barry K.W."/>
            <person name="Cichocki N."/>
            <person name="Veneault-Fourrey C."/>
            <person name="LaButti K."/>
            <person name="Lindquist E.A."/>
            <person name="Lipzen A."/>
            <person name="Lundell T."/>
            <person name="Morin E."/>
            <person name="Murat C."/>
            <person name="Sun H."/>
            <person name="Tunlid A."/>
            <person name="Henrissat B."/>
            <person name="Grigoriev I.V."/>
            <person name="Hibbett D.S."/>
            <person name="Martin F."/>
            <person name="Nordberg H.P."/>
            <person name="Cantor M.N."/>
            <person name="Hua S.X."/>
        </authorList>
    </citation>
    <scope>NUCLEOTIDE SEQUENCE [LARGE SCALE GENOMIC DNA]</scope>
    <source>
        <strain evidence="2 3">MUT 4182</strain>
    </source>
</reference>